<feature type="domain" description="AB hydrolase-1" evidence="5">
    <location>
        <begin position="174"/>
        <end position="543"/>
    </location>
</feature>
<keyword evidence="7" id="KW-1185">Reference proteome</keyword>
<accession>A0A6G9YL90</accession>
<dbReference type="InterPro" id="IPR029058">
    <property type="entry name" value="AB_hydrolase_fold"/>
</dbReference>
<feature type="compositionally biased region" description="Low complexity" evidence="4">
    <location>
        <begin position="31"/>
        <end position="42"/>
    </location>
</feature>
<dbReference type="AlphaFoldDB" id="A0A6G9YL90"/>
<evidence type="ECO:0000259" key="5">
    <source>
        <dbReference type="Pfam" id="PF00561"/>
    </source>
</evidence>
<evidence type="ECO:0000256" key="1">
    <source>
        <dbReference type="ARBA" id="ARBA00010088"/>
    </source>
</evidence>
<feature type="compositionally biased region" description="Polar residues" evidence="4">
    <location>
        <begin position="1"/>
        <end position="10"/>
    </location>
</feature>
<comment type="similarity">
    <text evidence="1">Belongs to the peptidase S33 family.</text>
</comment>
<keyword evidence="2" id="KW-0732">Signal</keyword>
<feature type="region of interest" description="Disordered" evidence="4">
    <location>
        <begin position="1"/>
        <end position="42"/>
    </location>
</feature>
<dbReference type="InterPro" id="IPR051601">
    <property type="entry name" value="Serine_prot/Carboxylest_S33"/>
</dbReference>
<keyword evidence="3 6" id="KW-0378">Hydrolase</keyword>
<dbReference type="KEGG" id="nah:F5544_30330"/>
<evidence type="ECO:0000256" key="4">
    <source>
        <dbReference type="SAM" id="MobiDB-lite"/>
    </source>
</evidence>
<dbReference type="Proteomes" id="UP000503540">
    <property type="component" value="Chromosome"/>
</dbReference>
<dbReference type="InterPro" id="IPR000073">
    <property type="entry name" value="AB_hydrolase_1"/>
</dbReference>
<evidence type="ECO:0000256" key="3">
    <source>
        <dbReference type="ARBA" id="ARBA00022801"/>
    </source>
</evidence>
<reference evidence="6 7" key="1">
    <citation type="journal article" date="2019" name="ACS Chem. Biol.">
        <title>Identification and Mobilization of a Cryptic Antibiotic Biosynthesis Gene Locus from a Human-Pathogenic Nocardia Isolate.</title>
        <authorList>
            <person name="Herisse M."/>
            <person name="Ishida K."/>
            <person name="Porter J.L."/>
            <person name="Howden B."/>
            <person name="Hertweck C."/>
            <person name="Stinear T.P."/>
            <person name="Pidot S.J."/>
        </authorList>
    </citation>
    <scope>NUCLEOTIDE SEQUENCE [LARGE SCALE GENOMIC DNA]</scope>
    <source>
        <strain evidence="6 7">AUSMDU00012717</strain>
    </source>
</reference>
<evidence type="ECO:0000313" key="6">
    <source>
        <dbReference type="EMBL" id="QIS13910.1"/>
    </source>
</evidence>
<protein>
    <submittedName>
        <fullName evidence="6">Alpha/beta fold hydrolase</fullName>
    </submittedName>
</protein>
<dbReference type="Gene3D" id="3.40.50.1820">
    <property type="entry name" value="alpha/beta hydrolase"/>
    <property type="match status" value="1"/>
</dbReference>
<gene>
    <name evidence="6" type="ORF">F5544_30330</name>
</gene>
<dbReference type="EMBL" id="CP046172">
    <property type="protein sequence ID" value="QIS13910.1"/>
    <property type="molecule type" value="Genomic_DNA"/>
</dbReference>
<name>A0A6G9YL90_9NOCA</name>
<proteinExistence type="inferred from homology"/>
<evidence type="ECO:0000313" key="7">
    <source>
        <dbReference type="Proteomes" id="UP000503540"/>
    </source>
</evidence>
<dbReference type="SUPFAM" id="SSF53474">
    <property type="entry name" value="alpha/beta-Hydrolases"/>
    <property type="match status" value="1"/>
</dbReference>
<dbReference type="PANTHER" id="PTHR43248:SF29">
    <property type="entry name" value="TRIPEPTIDYL AMINOPEPTIDASE"/>
    <property type="match status" value="1"/>
</dbReference>
<organism evidence="6 7">
    <name type="scientific">Nocardia arthritidis</name>
    <dbReference type="NCBI Taxonomy" id="228602"/>
    <lineage>
        <taxon>Bacteria</taxon>
        <taxon>Bacillati</taxon>
        <taxon>Actinomycetota</taxon>
        <taxon>Actinomycetes</taxon>
        <taxon>Mycobacteriales</taxon>
        <taxon>Nocardiaceae</taxon>
        <taxon>Nocardia</taxon>
    </lineage>
</organism>
<dbReference type="Pfam" id="PF00561">
    <property type="entry name" value="Abhydrolase_1"/>
    <property type="match status" value="1"/>
</dbReference>
<dbReference type="PANTHER" id="PTHR43248">
    <property type="entry name" value="2-SUCCINYL-6-HYDROXY-2,4-CYCLOHEXADIENE-1-CARBOXYLATE SYNTHASE"/>
    <property type="match status" value="1"/>
</dbReference>
<sequence length="576" mass="60213">MSTISWASDSSENELPLPHSADAPGAGSIPSRGGASTTTTRGGRPIVQVRAVTLLSVIMNFGTHSDSVLLGSAPQSRVARKRIRAIVGVVLSCAAVLAGCVACGSEKTEGGLAEYYDQRLAWGSCSGFAEGDKLEPEVECARVLVPIDYAKPAGDTARIAVSRLRARGDRIGSILVNPGGPGGLGLLQASLGKTALGDRFDVIGFDVRGSGASTPKVQCLTSSENAMRPDDYQTDWSPTGVAAAERKSRDYVAKCVERSGRELLGQVGTREVARDLDVIRAVLGDDKLTYLGYSYGSRLGSAYAEAFPSRVRAMVFDSGTPLDGPVVDQVSFSASLQQAFDVYASDCAKSPDCPVGTDPSRAVAAFRELVNPLIAQPFPAGQRVLTYNDAITAIVAELYSPSGWSTILSGLRELRSGRGDILRGATENVDGFLDTTLQNAVLCMDGPRITDRAGAADLQRRIFAAAPFLDDGGFAGQAPIDKCAFWPVPPTSTPHTFSTDGVPPIVVVAATGDPASAYDGNRKLARQLGGPLVTYQGKQHGVFLISGSACVDAPVLRYLTELAVPADGLDCGPAGP</sequence>
<evidence type="ECO:0000256" key="2">
    <source>
        <dbReference type="ARBA" id="ARBA00022729"/>
    </source>
</evidence>
<dbReference type="GO" id="GO:0016787">
    <property type="term" value="F:hydrolase activity"/>
    <property type="evidence" value="ECO:0007669"/>
    <property type="project" value="UniProtKB-KW"/>
</dbReference>